<dbReference type="PANTHER" id="PTHR10000:SF8">
    <property type="entry name" value="HAD SUPERFAMILY HYDROLASE-LIKE, TYPE 3"/>
    <property type="match status" value="1"/>
</dbReference>
<dbReference type="Proteomes" id="UP001429357">
    <property type="component" value="Unassembled WGS sequence"/>
</dbReference>
<proteinExistence type="predicted"/>
<dbReference type="Pfam" id="PF08282">
    <property type="entry name" value="Hydrolase_3"/>
    <property type="match status" value="1"/>
</dbReference>
<organism evidence="1 2">
    <name type="scientific">Enterococcus diestrammenae</name>
    <dbReference type="NCBI Taxonomy" id="1155073"/>
    <lineage>
        <taxon>Bacteria</taxon>
        <taxon>Bacillati</taxon>
        <taxon>Bacillota</taxon>
        <taxon>Bacilli</taxon>
        <taxon>Lactobacillales</taxon>
        <taxon>Enterococcaceae</taxon>
        <taxon>Enterococcus</taxon>
    </lineage>
</organism>
<dbReference type="EMBL" id="MAEI02000001">
    <property type="protein sequence ID" value="MEO1783070.1"/>
    <property type="molecule type" value="Genomic_DNA"/>
</dbReference>
<dbReference type="NCBIfam" id="TIGR00099">
    <property type="entry name" value="Cof-subfamily"/>
    <property type="match status" value="1"/>
</dbReference>
<reference evidence="1 2" key="2">
    <citation type="submission" date="2024-02" db="EMBL/GenBank/DDBJ databases">
        <title>The Genome Sequence of Enterococcus diestrammenae JM9A.</title>
        <authorList>
            <person name="Earl A."/>
            <person name="Manson A."/>
            <person name="Gilmore M."/>
            <person name="Sanders J."/>
            <person name="Shea T."/>
            <person name="Howe W."/>
            <person name="Livny J."/>
            <person name="Cuomo C."/>
            <person name="Neafsey D."/>
            <person name="Birren B."/>
        </authorList>
    </citation>
    <scope>NUCLEOTIDE SEQUENCE [LARGE SCALE GENOMIC DNA]</scope>
    <source>
        <strain evidence="1 2">JM9A</strain>
    </source>
</reference>
<dbReference type="InterPro" id="IPR036412">
    <property type="entry name" value="HAD-like_sf"/>
</dbReference>
<dbReference type="Gene3D" id="3.40.50.1000">
    <property type="entry name" value="HAD superfamily/HAD-like"/>
    <property type="match status" value="1"/>
</dbReference>
<dbReference type="PANTHER" id="PTHR10000">
    <property type="entry name" value="PHOSPHOSERINE PHOSPHATASE"/>
    <property type="match status" value="1"/>
</dbReference>
<dbReference type="SFLD" id="SFLDG01140">
    <property type="entry name" value="C2.B:_Phosphomannomutase_and_P"/>
    <property type="match status" value="1"/>
</dbReference>
<accession>A0ABV0F550</accession>
<dbReference type="SFLD" id="SFLDS00003">
    <property type="entry name" value="Haloacid_Dehalogenase"/>
    <property type="match status" value="1"/>
</dbReference>
<reference evidence="2" key="1">
    <citation type="submission" date="2016-06" db="EMBL/GenBank/DDBJ databases">
        <title>Four novel species of enterococci isolated from chicken manure.</title>
        <authorList>
            <person name="Van Tyne D."/>
        </authorList>
    </citation>
    <scope>NUCLEOTIDE SEQUENCE [LARGE SCALE GENOMIC DNA]</scope>
    <source>
        <strain evidence="2">JM9A</strain>
    </source>
</reference>
<evidence type="ECO:0008006" key="3">
    <source>
        <dbReference type="Google" id="ProtNLM"/>
    </source>
</evidence>
<dbReference type="InterPro" id="IPR006379">
    <property type="entry name" value="HAD-SF_hydro_IIB"/>
</dbReference>
<protein>
    <recommendedName>
        <fullName evidence="3">Haloacid dehalogenase</fullName>
    </recommendedName>
</protein>
<dbReference type="NCBIfam" id="TIGR01484">
    <property type="entry name" value="HAD-SF-IIB"/>
    <property type="match status" value="1"/>
</dbReference>
<dbReference type="Gene3D" id="3.30.1240.10">
    <property type="match status" value="1"/>
</dbReference>
<sequence length="279" mass="30220">MTIPAIRLVISDIDGTILNSQHQLTLGLKQVVAQLQAAGLPFVLTSARSPKAMMAIATELGLTTPLAAYNGGYIVNPTDSGAFEPLFSQPLDFTEANKVIQLAIHNFPNVAVNIYAATDWFVPARNSWVAQEEVITGMTAEEVVLSEFLAQQPTIHKILFIGEEEEITSLEGAISKLVLMESAKYRSKDNYLEFTNKLVSKELALQKLVAHYQIVPENVMAIGDHDNDVSMIAAAGWGVAMGNATEACKEKADWVTADNDHDGAAVAIQKILEDLPAND</sequence>
<evidence type="ECO:0000313" key="1">
    <source>
        <dbReference type="EMBL" id="MEO1783070.1"/>
    </source>
</evidence>
<name>A0ABV0F550_9ENTE</name>
<gene>
    <name evidence="1" type="ORF">BAU18_002689</name>
</gene>
<evidence type="ECO:0000313" key="2">
    <source>
        <dbReference type="Proteomes" id="UP001429357"/>
    </source>
</evidence>
<comment type="caution">
    <text evidence="1">The sequence shown here is derived from an EMBL/GenBank/DDBJ whole genome shotgun (WGS) entry which is preliminary data.</text>
</comment>
<dbReference type="CDD" id="cd07516">
    <property type="entry name" value="HAD_Pase"/>
    <property type="match status" value="1"/>
</dbReference>
<dbReference type="SUPFAM" id="SSF56784">
    <property type="entry name" value="HAD-like"/>
    <property type="match status" value="1"/>
</dbReference>
<dbReference type="InterPro" id="IPR000150">
    <property type="entry name" value="Cof"/>
</dbReference>
<dbReference type="InterPro" id="IPR023214">
    <property type="entry name" value="HAD_sf"/>
</dbReference>
<keyword evidence="2" id="KW-1185">Reference proteome</keyword>
<dbReference type="RefSeq" id="WP_161868154.1">
    <property type="nucleotide sequence ID" value="NZ_MAEI02000001.1"/>
</dbReference>
<dbReference type="PROSITE" id="PS01228">
    <property type="entry name" value="COF_1"/>
    <property type="match status" value="1"/>
</dbReference>